<keyword evidence="1" id="KW-0560">Oxidoreductase</keyword>
<feature type="domain" description="GFO/IDH/MocA-like oxidoreductase" evidence="3">
    <location>
        <begin position="129"/>
        <end position="202"/>
    </location>
</feature>
<evidence type="ECO:0000256" key="1">
    <source>
        <dbReference type="ARBA" id="ARBA00023002"/>
    </source>
</evidence>
<proteinExistence type="predicted"/>
<dbReference type="InterPro" id="IPR050463">
    <property type="entry name" value="Gfo/Idh/MocA_oxidrdct_glycsds"/>
</dbReference>
<dbReference type="InterPro" id="IPR055170">
    <property type="entry name" value="GFO_IDH_MocA-like_dom"/>
</dbReference>
<dbReference type="EMBL" id="UINC01081602">
    <property type="protein sequence ID" value="SVC25617.1"/>
    <property type="molecule type" value="Genomic_DNA"/>
</dbReference>
<evidence type="ECO:0000259" key="2">
    <source>
        <dbReference type="Pfam" id="PF01408"/>
    </source>
</evidence>
<reference evidence="4" key="1">
    <citation type="submission" date="2018-05" db="EMBL/GenBank/DDBJ databases">
        <authorList>
            <person name="Lanie J.A."/>
            <person name="Ng W.-L."/>
            <person name="Kazmierczak K.M."/>
            <person name="Andrzejewski T.M."/>
            <person name="Davidsen T.M."/>
            <person name="Wayne K.J."/>
            <person name="Tettelin H."/>
            <person name="Glass J.I."/>
            <person name="Rusch D."/>
            <person name="Podicherti R."/>
            <person name="Tsui H.-C.T."/>
            <person name="Winkler M.E."/>
        </authorList>
    </citation>
    <scope>NUCLEOTIDE SEQUENCE</scope>
</reference>
<dbReference type="InterPro" id="IPR000683">
    <property type="entry name" value="Gfo/Idh/MocA-like_OxRdtase_N"/>
</dbReference>
<evidence type="ECO:0000259" key="3">
    <source>
        <dbReference type="Pfam" id="PF22725"/>
    </source>
</evidence>
<protein>
    <submittedName>
        <fullName evidence="4">Uncharacterized protein</fullName>
    </submittedName>
</protein>
<feature type="non-terminal residue" evidence="4">
    <location>
        <position position="204"/>
    </location>
</feature>
<feature type="domain" description="Gfo/Idh/MocA-like oxidoreductase N-terminal" evidence="2">
    <location>
        <begin position="2"/>
        <end position="121"/>
    </location>
</feature>
<accession>A0A382KRT9</accession>
<dbReference type="Gene3D" id="3.40.50.720">
    <property type="entry name" value="NAD(P)-binding Rossmann-like Domain"/>
    <property type="match status" value="1"/>
</dbReference>
<sequence length="204" mass="23299">MIKLAIVGTGGIAHWHAEHFQKINCVNIVAACDVDEKRLNEFSDKYNINERFTSFDDLLNKSSIDAVSNATPDNFHKEIALKTLKNKKHIFSEKPLAENYFDAKEMFNATKKTNLINMVNFSYRNSSGYQSLVDVIKSGKIGNVKHIDATYFQSWLTCKYWGDWKTNEQWLWRLSTKHGSLGVLGDLGVHLFDFASFPVGKIKN</sequence>
<evidence type="ECO:0000313" key="4">
    <source>
        <dbReference type="EMBL" id="SVC25617.1"/>
    </source>
</evidence>
<dbReference type="InterPro" id="IPR036291">
    <property type="entry name" value="NAD(P)-bd_dom_sf"/>
</dbReference>
<organism evidence="4">
    <name type="scientific">marine metagenome</name>
    <dbReference type="NCBI Taxonomy" id="408172"/>
    <lineage>
        <taxon>unclassified sequences</taxon>
        <taxon>metagenomes</taxon>
        <taxon>ecological metagenomes</taxon>
    </lineage>
</organism>
<gene>
    <name evidence="4" type="ORF">METZ01_LOCUS278471</name>
</gene>
<dbReference type="PANTHER" id="PTHR43818:SF11">
    <property type="entry name" value="BCDNA.GH03377"/>
    <property type="match status" value="1"/>
</dbReference>
<dbReference type="Gene3D" id="3.30.360.10">
    <property type="entry name" value="Dihydrodipicolinate Reductase, domain 2"/>
    <property type="match status" value="1"/>
</dbReference>
<dbReference type="Pfam" id="PF01408">
    <property type="entry name" value="GFO_IDH_MocA"/>
    <property type="match status" value="1"/>
</dbReference>
<dbReference type="GO" id="GO:0000166">
    <property type="term" value="F:nucleotide binding"/>
    <property type="evidence" value="ECO:0007669"/>
    <property type="project" value="InterPro"/>
</dbReference>
<dbReference type="Pfam" id="PF22725">
    <property type="entry name" value="GFO_IDH_MocA_C3"/>
    <property type="match status" value="1"/>
</dbReference>
<name>A0A382KRT9_9ZZZZ</name>
<dbReference type="GO" id="GO:0016491">
    <property type="term" value="F:oxidoreductase activity"/>
    <property type="evidence" value="ECO:0007669"/>
    <property type="project" value="UniProtKB-KW"/>
</dbReference>
<dbReference type="AlphaFoldDB" id="A0A382KRT9"/>
<dbReference type="SUPFAM" id="SSF51735">
    <property type="entry name" value="NAD(P)-binding Rossmann-fold domains"/>
    <property type="match status" value="1"/>
</dbReference>
<dbReference type="PANTHER" id="PTHR43818">
    <property type="entry name" value="BCDNA.GH03377"/>
    <property type="match status" value="1"/>
</dbReference>